<reference evidence="2" key="1">
    <citation type="submission" date="2022-01" db="EMBL/GenBank/DDBJ databases">
        <authorList>
            <person name="King R."/>
        </authorList>
    </citation>
    <scope>NUCLEOTIDE SEQUENCE</scope>
</reference>
<gene>
    <name evidence="2" type="ORF">DIABBA_LOCUS9307</name>
</gene>
<protein>
    <submittedName>
        <fullName evidence="2">Uncharacterized protein</fullName>
    </submittedName>
</protein>
<evidence type="ECO:0000256" key="1">
    <source>
        <dbReference type="SAM" id="SignalP"/>
    </source>
</evidence>
<organism evidence="2 3">
    <name type="scientific">Diabrotica balteata</name>
    <name type="common">Banded cucumber beetle</name>
    <dbReference type="NCBI Taxonomy" id="107213"/>
    <lineage>
        <taxon>Eukaryota</taxon>
        <taxon>Metazoa</taxon>
        <taxon>Ecdysozoa</taxon>
        <taxon>Arthropoda</taxon>
        <taxon>Hexapoda</taxon>
        <taxon>Insecta</taxon>
        <taxon>Pterygota</taxon>
        <taxon>Neoptera</taxon>
        <taxon>Endopterygota</taxon>
        <taxon>Coleoptera</taxon>
        <taxon>Polyphaga</taxon>
        <taxon>Cucujiformia</taxon>
        <taxon>Chrysomeloidea</taxon>
        <taxon>Chrysomelidae</taxon>
        <taxon>Galerucinae</taxon>
        <taxon>Diabroticina</taxon>
        <taxon>Diabroticites</taxon>
        <taxon>Diabrotica</taxon>
    </lineage>
</organism>
<evidence type="ECO:0000313" key="3">
    <source>
        <dbReference type="Proteomes" id="UP001153709"/>
    </source>
</evidence>
<sequence length="82" mass="8996">MKMVCSTIFAALIVIIMTNQADSYLNCTKENEEQICEHCCGEPTCENKAPKCSGCTLECNAYCGCKIGYFRDTTSGECVNDC</sequence>
<dbReference type="Proteomes" id="UP001153709">
    <property type="component" value="Chromosome 6"/>
</dbReference>
<name>A0A9N9T0X4_DIABA</name>
<evidence type="ECO:0000313" key="2">
    <source>
        <dbReference type="EMBL" id="CAG9836199.1"/>
    </source>
</evidence>
<dbReference type="EMBL" id="OU898281">
    <property type="protein sequence ID" value="CAG9836199.1"/>
    <property type="molecule type" value="Genomic_DNA"/>
</dbReference>
<keyword evidence="1" id="KW-0732">Signal</keyword>
<feature type="signal peptide" evidence="1">
    <location>
        <begin position="1"/>
        <end position="23"/>
    </location>
</feature>
<dbReference type="AlphaFoldDB" id="A0A9N9T0X4"/>
<feature type="chain" id="PRO_5040115104" evidence="1">
    <location>
        <begin position="24"/>
        <end position="82"/>
    </location>
</feature>
<proteinExistence type="predicted"/>
<keyword evidence="3" id="KW-1185">Reference proteome</keyword>
<accession>A0A9N9T0X4</accession>
<dbReference type="OrthoDB" id="6236007at2759"/>